<sequence length="331" mass="35593">MLKPSNARADDEITKVSDIVVPTVFNKYVIEQSMVKSALFQSGIVQNTPEFDALAVGGGKTIEMPYWKAITGNSEVLSDSTALTSKKITADQDTAVMFRRGVSWDCNDLAGIIAGSDPMKAIGDQVADFWVRDMQDTLISLLKGAFLSTALGLTNVKDVTGEAGVARMFTSSTFIDACQLLGDAQEALSGVIIHSATRAVLAKADLIDTIRDSDGKVVMETFMGKRVICDDRCPVASTTYTSYIFGPGAIAFGNGIAKLPIEFARDAQAGNDIIVSRRHYIMHPRGVAFTSSSVAGSSPTNLELEMAANWLKKYDTKAIKIVQFKHQNASA</sequence>
<dbReference type="AlphaFoldDB" id="A0A1F7X210"/>
<dbReference type="Pfam" id="PF20036">
    <property type="entry name" value="Gp13-like"/>
    <property type="match status" value="1"/>
</dbReference>
<dbReference type="InterPro" id="IPR045404">
    <property type="entry name" value="Gp13-like"/>
</dbReference>
<protein>
    <submittedName>
        <fullName evidence="1">Coat protein</fullName>
    </submittedName>
</protein>
<gene>
    <name evidence="1" type="ORF">A2008_12360</name>
</gene>
<organism evidence="1 2">
    <name type="scientific">Candidatus Wallbacteria bacterium GWC2_49_35</name>
    <dbReference type="NCBI Taxonomy" id="1817813"/>
    <lineage>
        <taxon>Bacteria</taxon>
        <taxon>Candidatus Walliibacteriota</taxon>
    </lineage>
</organism>
<evidence type="ECO:0000313" key="2">
    <source>
        <dbReference type="Proteomes" id="UP000178735"/>
    </source>
</evidence>
<evidence type="ECO:0000313" key="1">
    <source>
        <dbReference type="EMBL" id="OGM08355.1"/>
    </source>
</evidence>
<dbReference type="EMBL" id="MGFH01000017">
    <property type="protein sequence ID" value="OGM08355.1"/>
    <property type="molecule type" value="Genomic_DNA"/>
</dbReference>
<accession>A0A1F7X210</accession>
<reference evidence="1 2" key="1">
    <citation type="journal article" date="2016" name="Nat. Commun.">
        <title>Thousands of microbial genomes shed light on interconnected biogeochemical processes in an aquifer system.</title>
        <authorList>
            <person name="Anantharaman K."/>
            <person name="Brown C.T."/>
            <person name="Hug L.A."/>
            <person name="Sharon I."/>
            <person name="Castelle C.J."/>
            <person name="Probst A.J."/>
            <person name="Thomas B.C."/>
            <person name="Singh A."/>
            <person name="Wilkins M.J."/>
            <person name="Karaoz U."/>
            <person name="Brodie E.L."/>
            <person name="Williams K.H."/>
            <person name="Hubbard S.S."/>
            <person name="Banfield J.F."/>
        </authorList>
    </citation>
    <scope>NUCLEOTIDE SEQUENCE [LARGE SCALE GENOMIC DNA]</scope>
</reference>
<comment type="caution">
    <text evidence="1">The sequence shown here is derived from an EMBL/GenBank/DDBJ whole genome shotgun (WGS) entry which is preliminary data.</text>
</comment>
<keyword evidence="1" id="KW-0946">Virion</keyword>
<proteinExistence type="predicted"/>
<dbReference type="Proteomes" id="UP000178735">
    <property type="component" value="Unassembled WGS sequence"/>
</dbReference>
<dbReference type="STRING" id="1817813.A2008_12360"/>
<keyword evidence="1" id="KW-0167">Capsid protein</keyword>
<name>A0A1F7X210_9BACT</name>